<evidence type="ECO:0000313" key="4">
    <source>
        <dbReference type="Proteomes" id="UP000318065"/>
    </source>
</evidence>
<keyword evidence="3" id="KW-0418">Kinase</keyword>
<dbReference type="InterPro" id="IPR027417">
    <property type="entry name" value="P-loop_NTPase"/>
</dbReference>
<dbReference type="EMBL" id="AP019791">
    <property type="protein sequence ID" value="BBL80017.1"/>
    <property type="molecule type" value="Genomic_DNA"/>
</dbReference>
<evidence type="ECO:0000256" key="1">
    <source>
        <dbReference type="ARBA" id="ARBA00022741"/>
    </source>
</evidence>
<reference evidence="3" key="1">
    <citation type="journal article" date="2019" name="Microbiol. Resour. Announc.">
        <title>Complete Genome Sequence of Rubrobacter xylanophilus Strain AA3-22, Isolated from Arima Onsen in Japan.</title>
        <authorList>
            <person name="Tomariguchi N."/>
            <person name="Miyazaki K."/>
        </authorList>
    </citation>
    <scope>NUCLEOTIDE SEQUENCE [LARGE SCALE GENOMIC DNA]</scope>
    <source>
        <strain evidence="3">AA3-22</strain>
    </source>
</reference>
<dbReference type="PANTHER" id="PTHR32309">
    <property type="entry name" value="TYROSINE-PROTEIN KINASE"/>
    <property type="match status" value="1"/>
</dbReference>
<dbReference type="OrthoDB" id="5244272at2"/>
<dbReference type="GO" id="GO:0016301">
    <property type="term" value="F:kinase activity"/>
    <property type="evidence" value="ECO:0007669"/>
    <property type="project" value="UniProtKB-KW"/>
</dbReference>
<evidence type="ECO:0000313" key="3">
    <source>
        <dbReference type="EMBL" id="BBL80017.1"/>
    </source>
</evidence>
<name>A0A510HNB7_9ACTN</name>
<sequence length="217" mass="22420">MESRATRDFGEARRLLSPESPLRRHYEELAANLVAEGGGAKSVVVTAPEPGAGCTSVCLGLGAALAGSGRPTAVVDCNLDRPHLHRVVGGANFVGLTSGLDGRRPLESYGREVLPGLLVVPTGPVTSSPRALLEGEGLVEAIRRLEEGREMVLLDAPVVGELLGSPALLGGFDGVLLVVHASRTSRRVAREATDDLVEAGANLLGVVLNGAHGARMS</sequence>
<dbReference type="InterPro" id="IPR050445">
    <property type="entry name" value="Bact_polysacc_biosynth/exp"/>
</dbReference>
<dbReference type="SUPFAM" id="SSF52540">
    <property type="entry name" value="P-loop containing nucleoside triphosphate hydrolases"/>
    <property type="match status" value="1"/>
</dbReference>
<accession>A0A510HNB7</accession>
<dbReference type="InterPro" id="IPR005702">
    <property type="entry name" value="Wzc-like_C"/>
</dbReference>
<dbReference type="AlphaFoldDB" id="A0A510HNB7"/>
<proteinExistence type="predicted"/>
<keyword evidence="1" id="KW-0547">Nucleotide-binding</keyword>
<keyword evidence="3" id="KW-0808">Transferase</keyword>
<gene>
    <name evidence="3" type="ORF">RxyAA322_18710</name>
</gene>
<keyword evidence="4" id="KW-1185">Reference proteome</keyword>
<dbReference type="Proteomes" id="UP000318065">
    <property type="component" value="Chromosome"/>
</dbReference>
<dbReference type="Gene3D" id="3.40.50.300">
    <property type="entry name" value="P-loop containing nucleotide triphosphate hydrolases"/>
    <property type="match status" value="1"/>
</dbReference>
<keyword evidence="2" id="KW-0067">ATP-binding</keyword>
<protein>
    <submittedName>
        <fullName evidence="3">Tyrosine protein kinase</fullName>
    </submittedName>
</protein>
<organism evidence="3 4">
    <name type="scientific">Rubrobacter xylanophilus</name>
    <dbReference type="NCBI Taxonomy" id="49319"/>
    <lineage>
        <taxon>Bacteria</taxon>
        <taxon>Bacillati</taxon>
        <taxon>Actinomycetota</taxon>
        <taxon>Rubrobacteria</taxon>
        <taxon>Rubrobacterales</taxon>
        <taxon>Rubrobacteraceae</taxon>
        <taxon>Rubrobacter</taxon>
    </lineage>
</organism>
<dbReference type="PANTHER" id="PTHR32309:SF31">
    <property type="entry name" value="CAPSULAR EXOPOLYSACCHARIDE FAMILY"/>
    <property type="match status" value="1"/>
</dbReference>
<dbReference type="CDD" id="cd05387">
    <property type="entry name" value="BY-kinase"/>
    <property type="match status" value="1"/>
</dbReference>
<evidence type="ECO:0000256" key="2">
    <source>
        <dbReference type="ARBA" id="ARBA00022840"/>
    </source>
</evidence>
<dbReference type="RefSeq" id="WP_143528026.1">
    <property type="nucleotide sequence ID" value="NZ_AP019791.1"/>
</dbReference>